<protein>
    <submittedName>
        <fullName evidence="1">Uncharacterized protein</fullName>
    </submittedName>
</protein>
<name>A0A834Y645_TETSI</name>
<comment type="caution">
    <text evidence="1">The sequence shown here is derived from an EMBL/GenBank/DDBJ whole genome shotgun (WGS) entry which is preliminary data.</text>
</comment>
<reference evidence="1 2" key="1">
    <citation type="submission" date="2020-04" db="EMBL/GenBank/DDBJ databases">
        <title>Plant Genome Project.</title>
        <authorList>
            <person name="Zhang R.-G."/>
        </authorList>
    </citation>
    <scope>NUCLEOTIDE SEQUENCE [LARGE SCALE GENOMIC DNA]</scope>
    <source>
        <strain evidence="1">YNK0</strain>
        <tissue evidence="1">Leaf</tissue>
    </source>
</reference>
<evidence type="ECO:0000313" key="1">
    <source>
        <dbReference type="EMBL" id="KAF8364779.1"/>
    </source>
</evidence>
<dbReference type="OrthoDB" id="657187at2759"/>
<proteinExistence type="predicted"/>
<dbReference type="Proteomes" id="UP000655225">
    <property type="component" value="Unassembled WGS sequence"/>
</dbReference>
<dbReference type="PANTHER" id="PTHR33168">
    <property type="entry name" value="STRESS INDUCED PROTEIN-RELATED"/>
    <property type="match status" value="1"/>
</dbReference>
<organism evidence="1 2">
    <name type="scientific">Tetracentron sinense</name>
    <name type="common">Spur-leaf</name>
    <dbReference type="NCBI Taxonomy" id="13715"/>
    <lineage>
        <taxon>Eukaryota</taxon>
        <taxon>Viridiplantae</taxon>
        <taxon>Streptophyta</taxon>
        <taxon>Embryophyta</taxon>
        <taxon>Tracheophyta</taxon>
        <taxon>Spermatophyta</taxon>
        <taxon>Magnoliopsida</taxon>
        <taxon>Trochodendrales</taxon>
        <taxon>Trochodendraceae</taxon>
        <taxon>Tetracentron</taxon>
    </lineage>
</organism>
<dbReference type="OMA" id="NHRMRSP"/>
<dbReference type="AlphaFoldDB" id="A0A834Y645"/>
<dbReference type="EMBL" id="JABCRI010001276">
    <property type="protein sequence ID" value="KAF8364779.1"/>
    <property type="molecule type" value="Genomic_DNA"/>
</dbReference>
<evidence type="ECO:0000313" key="2">
    <source>
        <dbReference type="Proteomes" id="UP000655225"/>
    </source>
</evidence>
<sequence>MEDERDPSSLKNKIKSSLCFSWCFRRGRRETLESSEEKPRLIRASSSWIRSRAHELPEIKEKCRNMISRFGKTRRNSSDFKYDPLSYSLNFDEGFDENKVDEFPLRNFSTRLPSSPPDMPPAKGVVPPVVVPSEIVACS</sequence>
<keyword evidence="2" id="KW-1185">Reference proteome</keyword>
<accession>A0A834Y645</accession>
<gene>
    <name evidence="1" type="ORF">HHK36_033245</name>
</gene>